<organism evidence="2 3">
    <name type="scientific">Streptomyces siderophoricus</name>
    <dbReference type="NCBI Taxonomy" id="2802281"/>
    <lineage>
        <taxon>Bacteria</taxon>
        <taxon>Bacillati</taxon>
        <taxon>Actinomycetota</taxon>
        <taxon>Actinomycetes</taxon>
        <taxon>Kitasatosporales</taxon>
        <taxon>Streptomycetaceae</taxon>
        <taxon>Streptomyces</taxon>
    </lineage>
</organism>
<dbReference type="Gene3D" id="2.130.10.10">
    <property type="entry name" value="YVTN repeat-like/Quinoprotein amine dehydrogenase"/>
    <property type="match status" value="1"/>
</dbReference>
<dbReference type="Proteomes" id="UP000629371">
    <property type="component" value="Unassembled WGS sequence"/>
</dbReference>
<evidence type="ECO:0000256" key="1">
    <source>
        <dbReference type="SAM" id="MobiDB-lite"/>
    </source>
</evidence>
<keyword evidence="3" id="KW-1185">Reference proteome</keyword>
<name>A0ABS1MJN6_9ACTN</name>
<feature type="region of interest" description="Disordered" evidence="1">
    <location>
        <begin position="1"/>
        <end position="23"/>
    </location>
</feature>
<sequence length="362" mass="38384">MSVRRLAAPEDLETPHPLPARSSVPQRITAVAVTTDLSRTAIATAAPWFREYTEVLVVADGAVTRLAVPDRRRVHDLLFDPDGSALTAMVSGNAIHRWALDDTGERWPLGMPGSGGSRDLPLAQVAVGGRSFATANAFTQNVVVWDAQTRSVRQDIHATFKDLAYDDRVVGEGTVALSADGSRLAFSRPRRSFMTKDEGVVVLAIGHVRENDGGQAIGSGQGIDGGQAIGGGAYAEHRTGISWVNGLAFRPDGAALAVVGARPDQTVATVVELNDPANDPEPVVLPTDQRLDRINLRPVWCGAEPRVPIVDRTRATVWNLTSGSTILSVDVPGPRIAATLTPDGRTLVIASPDDGVHAHPLP</sequence>
<reference evidence="2 3" key="1">
    <citation type="submission" date="2021-01" db="EMBL/GenBank/DDBJ databases">
        <title>WGS of actinomycetes isolated from Thailand.</title>
        <authorList>
            <person name="Thawai C."/>
        </authorList>
    </citation>
    <scope>NUCLEOTIDE SEQUENCE [LARGE SCALE GENOMIC DNA]</scope>
    <source>
        <strain evidence="2 3">CH9-7</strain>
    </source>
</reference>
<evidence type="ECO:0008006" key="4">
    <source>
        <dbReference type="Google" id="ProtNLM"/>
    </source>
</evidence>
<dbReference type="InterPro" id="IPR015943">
    <property type="entry name" value="WD40/YVTN_repeat-like_dom_sf"/>
</dbReference>
<protein>
    <recommendedName>
        <fullName evidence="4">WD40 repeat domain-containing protein</fullName>
    </recommendedName>
</protein>
<gene>
    <name evidence="2" type="ORF">JK360_00795</name>
</gene>
<dbReference type="RefSeq" id="WP_201801171.1">
    <property type="nucleotide sequence ID" value="NZ_JAERRI010000001.1"/>
</dbReference>
<comment type="caution">
    <text evidence="2">The sequence shown here is derived from an EMBL/GenBank/DDBJ whole genome shotgun (WGS) entry which is preliminary data.</text>
</comment>
<proteinExistence type="predicted"/>
<dbReference type="EMBL" id="JAERRI010000001">
    <property type="protein sequence ID" value="MBL1087940.1"/>
    <property type="molecule type" value="Genomic_DNA"/>
</dbReference>
<evidence type="ECO:0000313" key="2">
    <source>
        <dbReference type="EMBL" id="MBL1087940.1"/>
    </source>
</evidence>
<accession>A0ABS1MJN6</accession>
<evidence type="ECO:0000313" key="3">
    <source>
        <dbReference type="Proteomes" id="UP000629371"/>
    </source>
</evidence>
<dbReference type="SUPFAM" id="SSF69322">
    <property type="entry name" value="Tricorn protease domain 2"/>
    <property type="match status" value="1"/>
</dbReference>